<dbReference type="InterPro" id="IPR001242">
    <property type="entry name" value="Condensation_dom"/>
</dbReference>
<evidence type="ECO:0000313" key="2">
    <source>
        <dbReference type="EMBL" id="OWV11541.1"/>
    </source>
</evidence>
<proteinExistence type="predicted"/>
<dbReference type="GO" id="GO:0005737">
    <property type="term" value="C:cytoplasm"/>
    <property type="evidence" value="ECO:0007669"/>
    <property type="project" value="TreeGrafter"/>
</dbReference>
<reference evidence="2 3" key="1">
    <citation type="submission" date="2017-03" db="EMBL/GenBank/DDBJ databases">
        <title>Whole genome sequence of Micromonospora wenchangensis, isolated from mangrove soil.</title>
        <authorList>
            <person name="Yang H."/>
        </authorList>
    </citation>
    <scope>NUCLEOTIDE SEQUENCE [LARGE SCALE GENOMIC DNA]</scope>
    <source>
        <strain evidence="2 3">CCTCC AA 2012002</strain>
    </source>
</reference>
<dbReference type="GO" id="GO:0043041">
    <property type="term" value="P:amino acid activation for nonribosomal peptide biosynthetic process"/>
    <property type="evidence" value="ECO:0007669"/>
    <property type="project" value="TreeGrafter"/>
</dbReference>
<dbReference type="SUPFAM" id="SSF52777">
    <property type="entry name" value="CoA-dependent acyltransferases"/>
    <property type="match status" value="2"/>
</dbReference>
<dbReference type="Proteomes" id="UP000197174">
    <property type="component" value="Unassembled WGS sequence"/>
</dbReference>
<evidence type="ECO:0000259" key="1">
    <source>
        <dbReference type="Pfam" id="PF00668"/>
    </source>
</evidence>
<organism evidence="2 3">
    <name type="scientific">Micromonospora wenchangensis</name>
    <dbReference type="NCBI Taxonomy" id="1185415"/>
    <lineage>
        <taxon>Bacteria</taxon>
        <taxon>Bacillati</taxon>
        <taxon>Actinomycetota</taxon>
        <taxon>Actinomycetes</taxon>
        <taxon>Micromonosporales</taxon>
        <taxon>Micromonosporaceae</taxon>
        <taxon>Micromonospora</taxon>
    </lineage>
</organism>
<name>A0A2D0AX70_9ACTN</name>
<accession>A0A2D0AX70</accession>
<dbReference type="EMBL" id="MZMV01000005">
    <property type="protein sequence ID" value="OWV11541.1"/>
    <property type="molecule type" value="Genomic_DNA"/>
</dbReference>
<dbReference type="GO" id="GO:0031177">
    <property type="term" value="F:phosphopantetheine binding"/>
    <property type="evidence" value="ECO:0007669"/>
    <property type="project" value="TreeGrafter"/>
</dbReference>
<dbReference type="AlphaFoldDB" id="A0A2D0AX70"/>
<dbReference type="InterPro" id="IPR023213">
    <property type="entry name" value="CAT-like_dom_sf"/>
</dbReference>
<keyword evidence="3" id="KW-1185">Reference proteome</keyword>
<evidence type="ECO:0000313" key="3">
    <source>
        <dbReference type="Proteomes" id="UP000197174"/>
    </source>
</evidence>
<dbReference type="Gene3D" id="3.30.559.30">
    <property type="entry name" value="Nonribosomal peptide synthetase, condensation domain"/>
    <property type="match status" value="1"/>
</dbReference>
<dbReference type="PANTHER" id="PTHR45527">
    <property type="entry name" value="NONRIBOSOMAL PEPTIDE SYNTHETASE"/>
    <property type="match status" value="1"/>
</dbReference>
<dbReference type="Gene3D" id="3.30.559.10">
    <property type="entry name" value="Chloramphenicol acetyltransferase-like domain"/>
    <property type="match status" value="1"/>
</dbReference>
<protein>
    <recommendedName>
        <fullName evidence="1">Condensation domain-containing protein</fullName>
    </recommendedName>
</protein>
<dbReference type="GO" id="GO:0008610">
    <property type="term" value="P:lipid biosynthetic process"/>
    <property type="evidence" value="ECO:0007669"/>
    <property type="project" value="UniProtKB-ARBA"/>
</dbReference>
<gene>
    <name evidence="2" type="ORF">B5D80_04435</name>
</gene>
<dbReference type="Pfam" id="PF00668">
    <property type="entry name" value="Condensation"/>
    <property type="match status" value="1"/>
</dbReference>
<dbReference type="PANTHER" id="PTHR45527:SF1">
    <property type="entry name" value="FATTY ACID SYNTHASE"/>
    <property type="match status" value="1"/>
</dbReference>
<dbReference type="GO" id="GO:0044550">
    <property type="term" value="P:secondary metabolite biosynthetic process"/>
    <property type="evidence" value="ECO:0007669"/>
    <property type="project" value="TreeGrafter"/>
</dbReference>
<feature type="domain" description="Condensation" evidence="1">
    <location>
        <begin position="68"/>
        <end position="378"/>
    </location>
</feature>
<comment type="caution">
    <text evidence="2">The sequence shown here is derived from an EMBL/GenBank/DDBJ whole genome shotgun (WGS) entry which is preliminary data.</text>
</comment>
<sequence length="477" mass="53618">MRGRQPNVPEGWTHMRQIPFSDLEAMPGHIHEWRLCAPEDLDPAYLGEKVASFNQEKHFTAAVSARREHASEDYWIAVTFHIPGHVDLPALEVALRHFVERHEVLRCGFEHLAGALRCDVMSPADVTLQHLDSGEMPTADAAADHLKAIFDQEISTLSWPLFRMGVLVGAELSMVFLAFDHIVCDGISLAIAVDQVQRAYADTRAGRQLSAEPAGSYLDFAEAQRRRYSGITADSPELRYWRSFVAQSGGLFPQIPLDLGVEVGRMYPAHNTTFQLLDNEDATAFEDLCVRYDGKLFLGLLAAVGIALQKVSGATSYYGFLPISERRDPRWSESFGWFVNTMPIAFPVSADLSFPEVLHAAQASFKSLIQSVDVPFVKAWELLAPQYYHLRTWPFPVNFFSFIDFRKMPNFDQYDVWQPSTIPNASHTNTANMWFYRNSSGISLNCMFPNVLKCQQVMAAYRSAVATVLLDVLREAG</sequence>
<dbReference type="GO" id="GO:0003824">
    <property type="term" value="F:catalytic activity"/>
    <property type="evidence" value="ECO:0007669"/>
    <property type="project" value="InterPro"/>
</dbReference>